<gene>
    <name evidence="1" type="ORF">PC117_g27364</name>
</gene>
<evidence type="ECO:0000313" key="1">
    <source>
        <dbReference type="EMBL" id="KAG2875812.1"/>
    </source>
</evidence>
<dbReference type="AlphaFoldDB" id="A0A8T1AD02"/>
<dbReference type="EMBL" id="RCMK01003268">
    <property type="protein sequence ID" value="KAG2875812.1"/>
    <property type="molecule type" value="Genomic_DNA"/>
</dbReference>
<reference evidence="1" key="1">
    <citation type="submission" date="2018-10" db="EMBL/GenBank/DDBJ databases">
        <title>Effector identification in a new, highly contiguous assembly of the strawberry crown rot pathogen Phytophthora cactorum.</title>
        <authorList>
            <person name="Armitage A.D."/>
            <person name="Nellist C.F."/>
            <person name="Bates H."/>
            <person name="Vickerstaff R.J."/>
            <person name="Harrison R.J."/>
        </authorList>
    </citation>
    <scope>NUCLEOTIDE SEQUENCE</scope>
    <source>
        <strain evidence="1">4040</strain>
    </source>
</reference>
<name>A0A8T1AD02_9STRA</name>
<accession>A0A8T1AD02</accession>
<proteinExistence type="predicted"/>
<dbReference type="Proteomes" id="UP000736787">
    <property type="component" value="Unassembled WGS sequence"/>
</dbReference>
<organism evidence="1 2">
    <name type="scientific">Phytophthora cactorum</name>
    <dbReference type="NCBI Taxonomy" id="29920"/>
    <lineage>
        <taxon>Eukaryota</taxon>
        <taxon>Sar</taxon>
        <taxon>Stramenopiles</taxon>
        <taxon>Oomycota</taxon>
        <taxon>Peronosporomycetes</taxon>
        <taxon>Peronosporales</taxon>
        <taxon>Peronosporaceae</taxon>
        <taxon>Phytophthora</taxon>
    </lineage>
</organism>
<comment type="caution">
    <text evidence="1">The sequence shown here is derived from an EMBL/GenBank/DDBJ whole genome shotgun (WGS) entry which is preliminary data.</text>
</comment>
<protein>
    <submittedName>
        <fullName evidence="1">Uncharacterized protein</fullName>
    </submittedName>
</protein>
<evidence type="ECO:0000313" key="2">
    <source>
        <dbReference type="Proteomes" id="UP000736787"/>
    </source>
</evidence>
<sequence>MTHKDQSVLRSRKQHVDSVRCLQKSNRSTAVNVRAATNQTRQYDGGFFSLEIVNGSSSNGTG</sequence>